<dbReference type="Gene3D" id="3.90.180.10">
    <property type="entry name" value="Medium-chain alcohol dehydrogenases, catalytic domain"/>
    <property type="match status" value="1"/>
</dbReference>
<keyword evidence="8" id="KW-1185">Reference proteome</keyword>
<name>A0ABM9D7C8_9BACT</name>
<dbReference type="EMBL" id="OW150024">
    <property type="protein sequence ID" value="CAH2030384.1"/>
    <property type="molecule type" value="Genomic_DNA"/>
</dbReference>
<dbReference type="InterPro" id="IPR036291">
    <property type="entry name" value="NAD(P)-bd_dom_sf"/>
</dbReference>
<evidence type="ECO:0000256" key="4">
    <source>
        <dbReference type="ARBA" id="ARBA00022833"/>
    </source>
</evidence>
<evidence type="ECO:0000256" key="2">
    <source>
        <dbReference type="ARBA" id="ARBA00008072"/>
    </source>
</evidence>
<dbReference type="PANTHER" id="PTHR42940">
    <property type="entry name" value="ALCOHOL DEHYDROGENASE 1-RELATED"/>
    <property type="match status" value="1"/>
</dbReference>
<keyword evidence="4" id="KW-0862">Zinc</keyword>
<dbReference type="Gene3D" id="3.40.50.720">
    <property type="entry name" value="NAD(P)-binding Rossmann-like Domain"/>
    <property type="match status" value="1"/>
</dbReference>
<accession>A0ABM9D7C8</accession>
<dbReference type="Pfam" id="PF08240">
    <property type="entry name" value="ADH_N"/>
    <property type="match status" value="1"/>
</dbReference>
<dbReference type="GO" id="GO:0004022">
    <property type="term" value="F:alcohol dehydrogenase (NAD+) activity"/>
    <property type="evidence" value="ECO:0007669"/>
    <property type="project" value="UniProtKB-EC"/>
</dbReference>
<evidence type="ECO:0000256" key="1">
    <source>
        <dbReference type="ARBA" id="ARBA00001947"/>
    </source>
</evidence>
<protein>
    <submittedName>
        <fullName evidence="7">Alcohol dehydrogenase AdhA</fullName>
        <ecNumber evidence="7">1.1.1.1</ecNumber>
    </submittedName>
</protein>
<evidence type="ECO:0000256" key="5">
    <source>
        <dbReference type="ARBA" id="ARBA00023002"/>
    </source>
</evidence>
<keyword evidence="3" id="KW-0479">Metal-binding</keyword>
<sequence>MNPEDNEKAATMRAMVLEAPGRPLIAASLPVPRPAAGQLLLRVTACGICRTDLHVVDGELTEPKLPLVPGHQIVGRVVAAGSGVDRSAVGQRVGVPWLGGTCGSCEHCRAGRENLCDRAVFTGYRVDGGFAEYCVADARFCFPLPEGYPDLQAAPLLCAGLIGYRSLRLAGNGERLGIYGFGAAAHIVTQVAVWQRRRVFAFTRPGDAVGQAFARRMGACWAGGSFESPPEELDAALIFAPAGELVPAALRAVRKGGVVVCGGIHMSPIPSFSYDLLWGERSLLSVANLTRRDGEEFLNLAPTVPVRSEVTRFSLAQANEALAALREGRLEGAAVLVIDDIQEAAQKQPSRRRGASSGCDELTVFEQS</sequence>
<dbReference type="CDD" id="cd08298">
    <property type="entry name" value="CAD2"/>
    <property type="match status" value="1"/>
</dbReference>
<dbReference type="Proteomes" id="UP001295463">
    <property type="component" value="Chromosome"/>
</dbReference>
<dbReference type="PANTHER" id="PTHR42940:SF8">
    <property type="entry name" value="VACUOLAR PROTEIN SORTING-ASSOCIATED PROTEIN 11"/>
    <property type="match status" value="1"/>
</dbReference>
<gene>
    <name evidence="7" type="primary">adhA</name>
    <name evidence="7" type="ORF">GEAMG1_0567</name>
</gene>
<keyword evidence="5 7" id="KW-0560">Oxidoreductase</keyword>
<dbReference type="NCBIfam" id="TIGR02822">
    <property type="entry name" value="adh_fam_2"/>
    <property type="match status" value="1"/>
</dbReference>
<reference evidence="7 8" key="1">
    <citation type="submission" date="2022-03" db="EMBL/GenBank/DDBJ databases">
        <authorList>
            <person name="Koch H."/>
        </authorList>
    </citation>
    <scope>NUCLEOTIDE SEQUENCE [LARGE SCALE GENOMIC DNA]</scope>
    <source>
        <strain evidence="7 8">G1</strain>
    </source>
</reference>
<evidence type="ECO:0000256" key="3">
    <source>
        <dbReference type="ARBA" id="ARBA00022723"/>
    </source>
</evidence>
<evidence type="ECO:0000259" key="6">
    <source>
        <dbReference type="Pfam" id="PF08240"/>
    </source>
</evidence>
<dbReference type="EC" id="1.1.1.1" evidence="7"/>
<evidence type="ECO:0000313" key="8">
    <source>
        <dbReference type="Proteomes" id="UP001295463"/>
    </source>
</evidence>
<dbReference type="SUPFAM" id="SSF50129">
    <property type="entry name" value="GroES-like"/>
    <property type="match status" value="1"/>
</dbReference>
<comment type="cofactor">
    <cofactor evidence="1">
        <name>Zn(2+)</name>
        <dbReference type="ChEBI" id="CHEBI:29105"/>
    </cofactor>
</comment>
<feature type="domain" description="Alcohol dehydrogenase-like N-terminal" evidence="6">
    <location>
        <begin position="36"/>
        <end position="146"/>
    </location>
</feature>
<dbReference type="InterPro" id="IPR013154">
    <property type="entry name" value="ADH-like_N"/>
</dbReference>
<evidence type="ECO:0000313" key="7">
    <source>
        <dbReference type="EMBL" id="CAH2030384.1"/>
    </source>
</evidence>
<dbReference type="SUPFAM" id="SSF51735">
    <property type="entry name" value="NAD(P)-binding Rossmann-fold domains"/>
    <property type="match status" value="1"/>
</dbReference>
<comment type="similarity">
    <text evidence="2">Belongs to the zinc-containing alcohol dehydrogenase family.</text>
</comment>
<proteinExistence type="inferred from homology"/>
<dbReference type="InterPro" id="IPR011032">
    <property type="entry name" value="GroES-like_sf"/>
</dbReference>
<dbReference type="InterPro" id="IPR014187">
    <property type="entry name" value="ADH_Zn_typ-2"/>
</dbReference>
<organism evidence="7 8">
    <name type="scientific">Trichlorobacter ammonificans</name>
    <dbReference type="NCBI Taxonomy" id="2916410"/>
    <lineage>
        <taxon>Bacteria</taxon>
        <taxon>Pseudomonadati</taxon>
        <taxon>Thermodesulfobacteriota</taxon>
        <taxon>Desulfuromonadia</taxon>
        <taxon>Geobacterales</taxon>
        <taxon>Geobacteraceae</taxon>
        <taxon>Trichlorobacter</taxon>
    </lineage>
</organism>